<organism evidence="2 3">
    <name type="scientific">Trametes pubescens</name>
    <name type="common">White-rot fungus</name>
    <dbReference type="NCBI Taxonomy" id="154538"/>
    <lineage>
        <taxon>Eukaryota</taxon>
        <taxon>Fungi</taxon>
        <taxon>Dikarya</taxon>
        <taxon>Basidiomycota</taxon>
        <taxon>Agaricomycotina</taxon>
        <taxon>Agaricomycetes</taxon>
        <taxon>Polyporales</taxon>
        <taxon>Polyporaceae</taxon>
        <taxon>Trametes</taxon>
    </lineage>
</organism>
<reference evidence="2 3" key="1">
    <citation type="submission" date="2016-10" db="EMBL/GenBank/DDBJ databases">
        <title>Genome sequence of the basidiomycete white-rot fungus Trametes pubescens.</title>
        <authorList>
            <person name="Makela M.R."/>
            <person name="Granchi Z."/>
            <person name="Peng M."/>
            <person name="De Vries R.P."/>
            <person name="Grigoriev I."/>
            <person name="Riley R."/>
            <person name="Hilden K."/>
        </authorList>
    </citation>
    <scope>NUCLEOTIDE SEQUENCE [LARGE SCALE GENOMIC DNA]</scope>
    <source>
        <strain evidence="2 3">FBCC735</strain>
    </source>
</reference>
<sequence length="368" mass="39658">MPPSYSPCPRPILKRTAASAPVRPPPQDEPSALLAIDPSILSPLVRFPHHQALAHTMGSALPYDRTPIVVTPNRCALPERGCPGRTYSLDDPNPAHSRSSKRMSLSPTRGKHLHPRAAGHDREAYEDNDLTPRQSPRVDHFPLPPLVPDLSSESSEESDGIASPPPEFYSTSAAHGKMSLEQSLMNLTLAGTNAPSSSALSFLPHPPSPRVRPSTSPTQPSSIPSSYPYAYSSFASNPSSSGSSGSSNPHSASHGAHSPVRSRSPASPTRSKRKSRPAPIPIPAGATAVYPHSHSSPTPTAAYPGAPASPERERRSRARDDRGGDVRREHRERSRERRERERSERMARFSSSYRPGFAVEDAGCLGGF</sequence>
<dbReference type="STRING" id="154538.A0A1M2VV19"/>
<dbReference type="OrthoDB" id="3187054at2759"/>
<dbReference type="OMA" id="HDREAYE"/>
<evidence type="ECO:0000313" key="3">
    <source>
        <dbReference type="Proteomes" id="UP000184267"/>
    </source>
</evidence>
<protein>
    <submittedName>
        <fullName evidence="2">Uncharacterized protein</fullName>
    </submittedName>
</protein>
<feature type="compositionally biased region" description="Polar residues" evidence="1">
    <location>
        <begin position="189"/>
        <end position="200"/>
    </location>
</feature>
<dbReference type="EMBL" id="MNAD01000645">
    <property type="protein sequence ID" value="OJT11408.1"/>
    <property type="molecule type" value="Genomic_DNA"/>
</dbReference>
<feature type="compositionally biased region" description="Low complexity" evidence="1">
    <location>
        <begin position="211"/>
        <end position="259"/>
    </location>
</feature>
<gene>
    <name evidence="2" type="ORF">TRAPUB_12073</name>
</gene>
<accession>A0A1M2VV19</accession>
<proteinExistence type="predicted"/>
<feature type="region of interest" description="Disordered" evidence="1">
    <location>
        <begin position="1"/>
        <end position="31"/>
    </location>
</feature>
<dbReference type="AlphaFoldDB" id="A0A1M2VV19"/>
<feature type="region of interest" description="Disordered" evidence="1">
    <location>
        <begin position="189"/>
        <end position="350"/>
    </location>
</feature>
<feature type="compositionally biased region" description="Pro residues" evidence="1">
    <location>
        <begin position="1"/>
        <end position="10"/>
    </location>
</feature>
<feature type="region of interest" description="Disordered" evidence="1">
    <location>
        <begin position="79"/>
        <end position="175"/>
    </location>
</feature>
<evidence type="ECO:0000313" key="2">
    <source>
        <dbReference type="EMBL" id="OJT11408.1"/>
    </source>
</evidence>
<keyword evidence="3" id="KW-1185">Reference proteome</keyword>
<feature type="compositionally biased region" description="Basic and acidic residues" evidence="1">
    <location>
        <begin position="310"/>
        <end position="347"/>
    </location>
</feature>
<name>A0A1M2VV19_TRAPU</name>
<dbReference type="Proteomes" id="UP000184267">
    <property type="component" value="Unassembled WGS sequence"/>
</dbReference>
<feature type="compositionally biased region" description="Low complexity" evidence="1">
    <location>
        <begin position="295"/>
        <end position="309"/>
    </location>
</feature>
<evidence type="ECO:0000256" key="1">
    <source>
        <dbReference type="SAM" id="MobiDB-lite"/>
    </source>
</evidence>
<comment type="caution">
    <text evidence="2">The sequence shown here is derived from an EMBL/GenBank/DDBJ whole genome shotgun (WGS) entry which is preliminary data.</text>
</comment>